<feature type="compositionally biased region" description="Low complexity" evidence="6">
    <location>
        <begin position="92"/>
        <end position="109"/>
    </location>
</feature>
<gene>
    <name evidence="9" type="ORF">GSLYS_00006406001</name>
</gene>
<dbReference type="InterPro" id="IPR000626">
    <property type="entry name" value="Ubiquitin-like_dom"/>
</dbReference>
<dbReference type="GO" id="GO:0016020">
    <property type="term" value="C:membrane"/>
    <property type="evidence" value="ECO:0007669"/>
    <property type="project" value="UniProtKB-SubCell"/>
</dbReference>
<evidence type="ECO:0000256" key="1">
    <source>
        <dbReference type="ARBA" id="ARBA00004370"/>
    </source>
</evidence>
<dbReference type="EMBL" id="CAXITT010000113">
    <property type="protein sequence ID" value="CAL1532327.1"/>
    <property type="molecule type" value="Genomic_DNA"/>
</dbReference>
<protein>
    <recommendedName>
        <fullName evidence="8">Ubiquitin-like domain-containing protein</fullName>
    </recommendedName>
</protein>
<keyword evidence="3 7" id="KW-1133">Transmembrane helix</keyword>
<evidence type="ECO:0000259" key="8">
    <source>
        <dbReference type="PROSITE" id="PS50053"/>
    </source>
</evidence>
<keyword evidence="2 7" id="KW-0812">Transmembrane</keyword>
<comment type="caution">
    <text evidence="9">The sequence shown here is derived from an EMBL/GenBank/DDBJ whole genome shotgun (WGS) entry which is preliminary data.</text>
</comment>
<dbReference type="Pfam" id="PF00240">
    <property type="entry name" value="ubiquitin"/>
    <property type="match status" value="1"/>
</dbReference>
<proteinExistence type="predicted"/>
<dbReference type="Proteomes" id="UP001497497">
    <property type="component" value="Unassembled WGS sequence"/>
</dbReference>
<feature type="compositionally biased region" description="Polar residues" evidence="6">
    <location>
        <begin position="110"/>
        <end position="136"/>
    </location>
</feature>
<evidence type="ECO:0000313" key="9">
    <source>
        <dbReference type="EMBL" id="CAL1532327.1"/>
    </source>
</evidence>
<feature type="compositionally biased region" description="Low complexity" evidence="6">
    <location>
        <begin position="144"/>
        <end position="157"/>
    </location>
</feature>
<feature type="domain" description="Ubiquitin-like" evidence="8">
    <location>
        <begin position="9"/>
        <end position="70"/>
    </location>
</feature>
<feature type="compositionally biased region" description="Low complexity" evidence="6">
    <location>
        <begin position="376"/>
        <end position="394"/>
    </location>
</feature>
<name>A0AAV2HJW5_LYMST</name>
<dbReference type="PANTHER" id="PTHR12943">
    <property type="entry name" value="HOMOCYSTEINE-RESPONSIVE ENDOPLASMIC RETICULUM-RESIDENT UNIQUITIN-LIKE DOMAIN HERPUD PROTEIN FAMILY MEMBER"/>
    <property type="match status" value="1"/>
</dbReference>
<organism evidence="9 10">
    <name type="scientific">Lymnaea stagnalis</name>
    <name type="common">Great pond snail</name>
    <name type="synonym">Helix stagnalis</name>
    <dbReference type="NCBI Taxonomy" id="6523"/>
    <lineage>
        <taxon>Eukaryota</taxon>
        <taxon>Metazoa</taxon>
        <taxon>Spiralia</taxon>
        <taxon>Lophotrochozoa</taxon>
        <taxon>Mollusca</taxon>
        <taxon>Gastropoda</taxon>
        <taxon>Heterobranchia</taxon>
        <taxon>Euthyneura</taxon>
        <taxon>Panpulmonata</taxon>
        <taxon>Hygrophila</taxon>
        <taxon>Lymnaeoidea</taxon>
        <taxon>Lymnaeidae</taxon>
        <taxon>Lymnaea</taxon>
    </lineage>
</organism>
<dbReference type="GO" id="GO:0030968">
    <property type="term" value="P:endoplasmic reticulum unfolded protein response"/>
    <property type="evidence" value="ECO:0007669"/>
    <property type="project" value="TreeGrafter"/>
</dbReference>
<feature type="region of interest" description="Disordered" evidence="6">
    <location>
        <begin position="91"/>
        <end position="171"/>
    </location>
</feature>
<evidence type="ECO:0000256" key="2">
    <source>
        <dbReference type="ARBA" id="ARBA00022692"/>
    </source>
</evidence>
<evidence type="ECO:0000256" key="5">
    <source>
        <dbReference type="ARBA" id="ARBA00023230"/>
    </source>
</evidence>
<dbReference type="PROSITE" id="PS50053">
    <property type="entry name" value="UBIQUITIN_2"/>
    <property type="match status" value="1"/>
</dbReference>
<feature type="transmembrane region" description="Helical" evidence="7">
    <location>
        <begin position="283"/>
        <end position="312"/>
    </location>
</feature>
<evidence type="ECO:0000256" key="7">
    <source>
        <dbReference type="SAM" id="Phobius"/>
    </source>
</evidence>
<evidence type="ECO:0000313" key="10">
    <source>
        <dbReference type="Proteomes" id="UP001497497"/>
    </source>
</evidence>
<evidence type="ECO:0000256" key="4">
    <source>
        <dbReference type="ARBA" id="ARBA00023136"/>
    </source>
</evidence>
<reference evidence="9 10" key="1">
    <citation type="submission" date="2024-04" db="EMBL/GenBank/DDBJ databases">
        <authorList>
            <consortium name="Genoscope - CEA"/>
            <person name="William W."/>
        </authorList>
    </citation>
    <scope>NUCLEOTIDE SEQUENCE [LARGE SCALE GENOMIC DNA]</scope>
</reference>
<sequence>MELPGDMPVTLTIKAPNQRMEDQTVDCMLGWTIKKLKKHLETVYPSKPKHNEQRLIYSGRLLQDHLTLKEILRQYDGSELPSNNHTVHLVCSSSSDLSNSNTPSSQSSSDKVQAQATPSSSTALNRPVTAPTNSQGEGLRYRGSSHTAGATSGSESTYTMTQPNVSAGDTYPEYSLTPEQYAWMMQQQMYSQYMMQYMQYYQTLYYSMNPQLSNSPFVQQPVNLGATFQQPQPQAAAPINNGVAGPNARPNVRMNAQGGIEEEDEDDEEPRDWLHHSYFVMRFLTFMGILFFYSNLTRFLIVFSGSLAIFILQKFRKYMQRAQREQEQQRPTQLEPNQQQQPNQQQAQNIPPPSPPEAQVEQNQERDNAAAEENAETPPTETGNSDQQQQAPEQPQDEGSRLTRACIFFCNTVQTFFTSLLPTPPELLEAN</sequence>
<feature type="compositionally biased region" description="Polar residues" evidence="6">
    <location>
        <begin position="158"/>
        <end position="167"/>
    </location>
</feature>
<keyword evidence="4 7" id="KW-0472">Membrane</keyword>
<evidence type="ECO:0000256" key="3">
    <source>
        <dbReference type="ARBA" id="ARBA00022989"/>
    </source>
</evidence>
<keyword evidence="10" id="KW-1185">Reference proteome</keyword>
<dbReference type="CDD" id="cd01790">
    <property type="entry name" value="Ubl_HERP"/>
    <property type="match status" value="1"/>
</dbReference>
<dbReference type="Gene3D" id="3.10.20.90">
    <property type="entry name" value="Phosphatidylinositol 3-kinase Catalytic Subunit, Chain A, domain 1"/>
    <property type="match status" value="1"/>
</dbReference>
<feature type="compositionally biased region" description="Low complexity" evidence="6">
    <location>
        <begin position="329"/>
        <end position="349"/>
    </location>
</feature>
<dbReference type="AlphaFoldDB" id="A0AAV2HJW5"/>
<dbReference type="FunFam" id="3.10.20.90:FF:000046">
    <property type="entry name" value="Homocysteine-responsive endoplasmic reticulum-resident ubiquitin-like domain member 2 protein"/>
    <property type="match status" value="1"/>
</dbReference>
<dbReference type="PANTHER" id="PTHR12943:SF27">
    <property type="entry name" value="HOMOCYSTEINE-INDUCED ENDOPLASMIC RETICULUM PROTEIN, ISOFORM A"/>
    <property type="match status" value="1"/>
</dbReference>
<dbReference type="SMART" id="SM00213">
    <property type="entry name" value="UBQ"/>
    <property type="match status" value="1"/>
</dbReference>
<keyword evidence="5" id="KW-0834">Unfolded protein response</keyword>
<comment type="subcellular location">
    <subcellularLocation>
        <location evidence="1">Membrane</location>
    </subcellularLocation>
</comment>
<dbReference type="SUPFAM" id="SSF54236">
    <property type="entry name" value="Ubiquitin-like"/>
    <property type="match status" value="1"/>
</dbReference>
<accession>A0AAV2HJW5</accession>
<evidence type="ECO:0000256" key="6">
    <source>
        <dbReference type="SAM" id="MobiDB-lite"/>
    </source>
</evidence>
<dbReference type="InterPro" id="IPR039751">
    <property type="entry name" value="HERPUD1/2"/>
</dbReference>
<feature type="region of interest" description="Disordered" evidence="6">
    <location>
        <begin position="322"/>
        <end position="400"/>
    </location>
</feature>
<dbReference type="InterPro" id="IPR029071">
    <property type="entry name" value="Ubiquitin-like_domsf"/>
</dbReference>